<evidence type="ECO:0000313" key="5">
    <source>
        <dbReference type="Proteomes" id="UP000248557"/>
    </source>
</evidence>
<dbReference type="Proteomes" id="UP000248557">
    <property type="component" value="Unassembled WGS sequence"/>
</dbReference>
<dbReference type="InterPro" id="IPR000644">
    <property type="entry name" value="CBS_dom"/>
</dbReference>
<evidence type="ECO:0000256" key="1">
    <source>
        <dbReference type="ARBA" id="ARBA00023122"/>
    </source>
</evidence>
<dbReference type="SMART" id="SM00116">
    <property type="entry name" value="CBS"/>
    <property type="match status" value="4"/>
</dbReference>
<dbReference type="PROSITE" id="PS51371">
    <property type="entry name" value="CBS"/>
    <property type="match status" value="3"/>
</dbReference>
<keyword evidence="1 2" id="KW-0129">CBS domain</keyword>
<accession>A0A328Q7A6</accession>
<proteinExistence type="predicted"/>
<sequence length="281" mass="31410">MIIMKISEIMTENVQAGSVPGTVSSIYEILREEKLSGVPIVKKHTGELAGVITRSDLIKNPDEDQVAMIMSRNPITAAPDEDVNSVARKMINNNIRRVPITVDNKLVGIVTSADITNKALWKINNTEPVEKYMVRNVPTVWDKTPLPIAYSITNFFNFKSVISLNDDGKASGILTETDFINESRVVEEQTIHNSSVSTEGDKWTWNSQSVMYILKNRLQFSDKIVKDVAGDKLVSVTRKTSVKECANILRQYNIEQVPVLNMADEPIGLVRSSDLMRAMIQ</sequence>
<comment type="caution">
    <text evidence="4">The sequence shown here is derived from an EMBL/GenBank/DDBJ whole genome shotgun (WGS) entry which is preliminary data.</text>
</comment>
<dbReference type="PANTHER" id="PTHR43080:SF29">
    <property type="entry name" value="OS02G0818000 PROTEIN"/>
    <property type="match status" value="1"/>
</dbReference>
<dbReference type="PANTHER" id="PTHR43080">
    <property type="entry name" value="CBS DOMAIN-CONTAINING PROTEIN CBSX3, MITOCHONDRIAL"/>
    <property type="match status" value="1"/>
</dbReference>
<organism evidence="4 5">
    <name type="scientific">Methanosphaera stadtmanae</name>
    <dbReference type="NCBI Taxonomy" id="2317"/>
    <lineage>
        <taxon>Archaea</taxon>
        <taxon>Methanobacteriati</taxon>
        <taxon>Methanobacteriota</taxon>
        <taxon>Methanomada group</taxon>
        <taxon>Methanobacteria</taxon>
        <taxon>Methanobacteriales</taxon>
        <taxon>Methanobacteriaceae</taxon>
        <taxon>Methanosphaera</taxon>
    </lineage>
</organism>
<dbReference type="SUPFAM" id="SSF54631">
    <property type="entry name" value="CBS-domain pair"/>
    <property type="match status" value="2"/>
</dbReference>
<reference evidence="4 5" key="1">
    <citation type="submission" date="2017-05" db="EMBL/GenBank/DDBJ databases">
        <title>Host range expansion of the Methanosphaera genus to humans and monogastric animals involves recent and extensive reduction in genome content.</title>
        <authorList>
            <person name="Hoedt E.C."/>
            <person name="Volmer J.G."/>
            <person name="Parks D.H."/>
            <person name="Rosewarne C.P."/>
            <person name="Denman S.E."/>
            <person name="Mcsweeney C.S."/>
            <person name="O Cuiv P."/>
            <person name="Hugenholtz P."/>
            <person name="Tyson G.W."/>
            <person name="Morrison M."/>
        </authorList>
    </citation>
    <scope>NUCLEOTIDE SEQUENCE [LARGE SCALE GENOMIC DNA]</scope>
    <source>
        <strain evidence="4 5">PA5</strain>
    </source>
</reference>
<dbReference type="Gene3D" id="3.10.580.10">
    <property type="entry name" value="CBS-domain"/>
    <property type="match status" value="2"/>
</dbReference>
<feature type="domain" description="CBS" evidence="3">
    <location>
        <begin position="224"/>
        <end position="281"/>
    </location>
</feature>
<name>A0A328Q7A6_9EURY</name>
<evidence type="ECO:0000259" key="3">
    <source>
        <dbReference type="PROSITE" id="PS51371"/>
    </source>
</evidence>
<gene>
    <name evidence="4" type="ORF">CA615_06350</name>
</gene>
<protein>
    <submittedName>
        <fullName evidence="4">Inosine-5-monophosphate dehydrogenase</fullName>
    </submittedName>
</protein>
<feature type="domain" description="CBS" evidence="3">
    <location>
        <begin position="70"/>
        <end position="127"/>
    </location>
</feature>
<dbReference type="InterPro" id="IPR046342">
    <property type="entry name" value="CBS_dom_sf"/>
</dbReference>
<dbReference type="OMA" id="DEWTWES"/>
<dbReference type="Pfam" id="PF00571">
    <property type="entry name" value="CBS"/>
    <property type="match status" value="4"/>
</dbReference>
<feature type="domain" description="CBS" evidence="3">
    <location>
        <begin position="10"/>
        <end position="68"/>
    </location>
</feature>
<dbReference type="AlphaFoldDB" id="A0A328Q7A6"/>
<dbReference type="EMBL" id="NGJK01000080">
    <property type="protein sequence ID" value="RAP02649.1"/>
    <property type="molecule type" value="Genomic_DNA"/>
</dbReference>
<evidence type="ECO:0000313" key="4">
    <source>
        <dbReference type="EMBL" id="RAP02649.1"/>
    </source>
</evidence>
<evidence type="ECO:0000256" key="2">
    <source>
        <dbReference type="PROSITE-ProRule" id="PRU00703"/>
    </source>
</evidence>
<dbReference type="InterPro" id="IPR051257">
    <property type="entry name" value="Diverse_CBS-Domain"/>
</dbReference>